<protein>
    <submittedName>
        <fullName evidence="3">DUF4388 domain-containing protein</fullName>
    </submittedName>
</protein>
<accession>A0ABW1YDZ5</accession>
<reference evidence="3" key="3">
    <citation type="submission" date="2024-09" db="EMBL/GenBank/DDBJ databases">
        <authorList>
            <person name="Sun Q."/>
            <person name="Mori K."/>
        </authorList>
    </citation>
    <scope>NUCLEOTIDE SEQUENCE</scope>
    <source>
        <strain evidence="3">NBRC 112440</strain>
    </source>
</reference>
<dbReference type="PANTHER" id="PTHR36304">
    <property type="entry name" value="DOMAIN GTPASE-ACTIVATING PROTEIN, PUTATIVE-RELATED-RELATED"/>
    <property type="match status" value="1"/>
</dbReference>
<evidence type="ECO:0000313" key="4">
    <source>
        <dbReference type="Proteomes" id="UP001596297"/>
    </source>
</evidence>
<sequence length="177" mass="19503">MLRGDFTVFPFLSVVQMLMASGRSGVLNAQHPRGGQLWIHAGEIVHARAGGLSGEYAMQLLTSLDEGQFAFEASEDLPEQTLNLRGDLALRQLFQQSEGWRELLVTFNDWSQVPQFAAAWNPGQSVTRSQFRVLSGIEKGLSLSELVASLPQAPQDTLRLVQAFLGAGWIELEDLYG</sequence>
<reference evidence="4" key="2">
    <citation type="journal article" date="2019" name="Int. J. Syst. Evol. Microbiol.">
        <title>The Global Catalogue of Microorganisms (GCM) 10K type strain sequencing project: providing services to taxonomists for standard genome sequencing and annotation.</title>
        <authorList>
            <consortium name="The Broad Institute Genomics Platform"/>
            <consortium name="The Broad Institute Genome Sequencing Center for Infectious Disease"/>
            <person name="Wu L."/>
            <person name="Ma J."/>
        </authorList>
    </citation>
    <scope>NUCLEOTIDE SEQUENCE [LARGE SCALE GENOMIC DNA]</scope>
    <source>
        <strain evidence="4">CGMCC 1.15772</strain>
    </source>
</reference>
<reference evidence="3" key="1">
    <citation type="journal article" date="2014" name="Int. J. Syst. Evol. Microbiol.">
        <title>Complete genome of a new Firmicutes species belonging to the dominant human colonic microbiota ('Ruminococcus bicirculans') reveals two chromosomes and a selective capacity to utilize plant glucans.</title>
        <authorList>
            <consortium name="NISC Comparative Sequencing Program"/>
            <person name="Wegmann U."/>
            <person name="Louis P."/>
            <person name="Goesmann A."/>
            <person name="Henrissat B."/>
            <person name="Duncan S.H."/>
            <person name="Flint H.J."/>
        </authorList>
    </citation>
    <scope>NUCLEOTIDE SEQUENCE</scope>
    <source>
        <strain evidence="3">NBRC 112440</strain>
    </source>
</reference>
<proteinExistence type="predicted"/>
<dbReference type="EMBL" id="JBHSWD010000001">
    <property type="protein sequence ID" value="MFC6590625.1"/>
    <property type="molecule type" value="Genomic_DNA"/>
</dbReference>
<dbReference type="RefSeq" id="WP_380081647.1">
    <property type="nucleotide sequence ID" value="NZ_JBHSWD010000001.1"/>
</dbReference>
<comment type="caution">
    <text evidence="3">The sequence shown here is derived from an EMBL/GenBank/DDBJ whole genome shotgun (WGS) entry which is preliminary data.</text>
</comment>
<feature type="domain" description="PatA-like N-terminal" evidence="1">
    <location>
        <begin position="4"/>
        <end position="100"/>
    </location>
</feature>
<evidence type="ECO:0000259" key="1">
    <source>
        <dbReference type="Pfam" id="PF14332"/>
    </source>
</evidence>
<dbReference type="InterPro" id="IPR025497">
    <property type="entry name" value="PatA-like_N"/>
</dbReference>
<evidence type="ECO:0000313" key="2">
    <source>
        <dbReference type="EMBL" id="MFC6590625.1"/>
    </source>
</evidence>
<dbReference type="EMBL" id="JBHSWD010000001">
    <property type="protein sequence ID" value="MFC6592582.1"/>
    <property type="molecule type" value="Genomic_DNA"/>
</dbReference>
<name>A0ABW1YDZ5_9DEIO</name>
<dbReference type="Pfam" id="PF14332">
    <property type="entry name" value="DUF4388"/>
    <property type="match status" value="1"/>
</dbReference>
<evidence type="ECO:0000313" key="3">
    <source>
        <dbReference type="EMBL" id="MFC6592582.1"/>
    </source>
</evidence>
<dbReference type="PANTHER" id="PTHR36304:SF4">
    <property type="entry name" value="DUF4388 DOMAIN-CONTAINING PROTEIN"/>
    <property type="match status" value="1"/>
</dbReference>
<gene>
    <name evidence="2" type="ORF">ACFP81_00255</name>
    <name evidence="3" type="ORF">ACFP81_11655</name>
</gene>
<keyword evidence="4" id="KW-1185">Reference proteome</keyword>
<dbReference type="Proteomes" id="UP001596297">
    <property type="component" value="Unassembled WGS sequence"/>
</dbReference>
<organism evidence="3 4">
    <name type="scientific">Deinococcus lacus</name>
    <dbReference type="NCBI Taxonomy" id="392561"/>
    <lineage>
        <taxon>Bacteria</taxon>
        <taxon>Thermotogati</taxon>
        <taxon>Deinococcota</taxon>
        <taxon>Deinococci</taxon>
        <taxon>Deinococcales</taxon>
        <taxon>Deinococcaceae</taxon>
        <taxon>Deinococcus</taxon>
    </lineage>
</organism>